<comment type="caution">
    <text evidence="1">The sequence shown here is derived from an EMBL/GenBank/DDBJ whole genome shotgun (WGS) entry which is preliminary data.</text>
</comment>
<sequence length="57" mass="6207">MGTFDDIKAAVAGHEDQVEQVIDKVGDLVDEKTEGKFAAQVDQAQNFLKDQIDDAKA</sequence>
<dbReference type="RefSeq" id="WP_167166318.1">
    <property type="nucleotide sequence ID" value="NZ_BAAAOO010000015.1"/>
</dbReference>
<dbReference type="Pfam" id="PF14013">
    <property type="entry name" value="MT0933_antitox"/>
    <property type="match status" value="1"/>
</dbReference>
<dbReference type="EMBL" id="JAAMOZ010000001">
    <property type="protein sequence ID" value="NIH56977.1"/>
    <property type="molecule type" value="Genomic_DNA"/>
</dbReference>
<evidence type="ECO:0000313" key="1">
    <source>
        <dbReference type="EMBL" id="NIH56977.1"/>
    </source>
</evidence>
<proteinExistence type="predicted"/>
<name>A0ABX0SJQ5_9ACTN</name>
<organism evidence="1 2">
    <name type="scientific">Brooklawnia cerclae</name>
    <dbReference type="NCBI Taxonomy" id="349934"/>
    <lineage>
        <taxon>Bacteria</taxon>
        <taxon>Bacillati</taxon>
        <taxon>Actinomycetota</taxon>
        <taxon>Actinomycetes</taxon>
        <taxon>Propionibacteriales</taxon>
        <taxon>Propionibacteriaceae</taxon>
        <taxon>Brooklawnia</taxon>
    </lineage>
</organism>
<evidence type="ECO:0000313" key="2">
    <source>
        <dbReference type="Proteomes" id="UP000749311"/>
    </source>
</evidence>
<reference evidence="1 2" key="1">
    <citation type="submission" date="2020-02" db="EMBL/GenBank/DDBJ databases">
        <title>Sequencing the genomes of 1000 actinobacteria strains.</title>
        <authorList>
            <person name="Klenk H.-P."/>
        </authorList>
    </citation>
    <scope>NUCLEOTIDE SEQUENCE [LARGE SCALE GENOMIC DNA]</scope>
    <source>
        <strain evidence="1 2">DSM 19609</strain>
    </source>
</reference>
<evidence type="ECO:0008006" key="3">
    <source>
        <dbReference type="Google" id="ProtNLM"/>
    </source>
</evidence>
<dbReference type="InterPro" id="IPR028037">
    <property type="entry name" value="Antitoxin_Rv0909/MT0933"/>
</dbReference>
<dbReference type="Proteomes" id="UP000749311">
    <property type="component" value="Unassembled WGS sequence"/>
</dbReference>
<keyword evidence="2" id="KW-1185">Reference proteome</keyword>
<gene>
    <name evidence="1" type="ORF">FB473_001622</name>
</gene>
<protein>
    <recommendedName>
        <fullName evidence="3">Antitoxin</fullName>
    </recommendedName>
</protein>
<accession>A0ABX0SJQ5</accession>